<dbReference type="OrthoDB" id="2973900at2"/>
<accession>A0A5R9F4G0</accession>
<protein>
    <submittedName>
        <fullName evidence="1">Uncharacterized protein</fullName>
    </submittedName>
</protein>
<evidence type="ECO:0000313" key="2">
    <source>
        <dbReference type="Proteomes" id="UP000308230"/>
    </source>
</evidence>
<evidence type="ECO:0000313" key="1">
    <source>
        <dbReference type="EMBL" id="TLS35703.1"/>
    </source>
</evidence>
<name>A0A5R9F4G0_9BACL</name>
<dbReference type="RefSeq" id="WP_138128481.1">
    <property type="nucleotide sequence ID" value="NZ_SWLG01000017.1"/>
</dbReference>
<dbReference type="AlphaFoldDB" id="A0A5R9F4G0"/>
<gene>
    <name evidence="1" type="ORF">FCL54_18775</name>
</gene>
<comment type="caution">
    <text evidence="1">The sequence shown here is derived from an EMBL/GenBank/DDBJ whole genome shotgun (WGS) entry which is preliminary data.</text>
</comment>
<proteinExistence type="predicted"/>
<reference evidence="1 2" key="1">
    <citation type="submission" date="2019-04" db="EMBL/GenBank/DDBJ databases">
        <title>Bacillus caeni sp. nov., a bacterium isolated from mangrove sediment.</title>
        <authorList>
            <person name="Huang H."/>
            <person name="Mo K."/>
            <person name="Hu Y."/>
        </authorList>
    </citation>
    <scope>NUCLEOTIDE SEQUENCE [LARGE SCALE GENOMIC DNA]</scope>
    <source>
        <strain evidence="1 2">HB172195</strain>
    </source>
</reference>
<keyword evidence="2" id="KW-1185">Reference proteome</keyword>
<organism evidence="1 2">
    <name type="scientific">Exobacillus caeni</name>
    <dbReference type="NCBI Taxonomy" id="2574798"/>
    <lineage>
        <taxon>Bacteria</taxon>
        <taxon>Bacillati</taxon>
        <taxon>Bacillota</taxon>
        <taxon>Bacilli</taxon>
        <taxon>Bacillales</taxon>
        <taxon>Guptibacillaceae</taxon>
        <taxon>Exobacillus</taxon>
    </lineage>
</organism>
<dbReference type="Proteomes" id="UP000308230">
    <property type="component" value="Unassembled WGS sequence"/>
</dbReference>
<sequence length="78" mass="9265">MDRFNELIYQQLEMADRMIKAEEEIRGLEHRLRSGECGHIDNLVSELTEKRQSFTQLETDFENLISKVINCYQKTTKV</sequence>
<dbReference type="EMBL" id="SWLG01000017">
    <property type="protein sequence ID" value="TLS35703.1"/>
    <property type="molecule type" value="Genomic_DNA"/>
</dbReference>